<dbReference type="GO" id="GO:0098542">
    <property type="term" value="P:defense response to other organism"/>
    <property type="evidence" value="ECO:0007669"/>
    <property type="project" value="TreeGrafter"/>
</dbReference>
<evidence type="ECO:0000256" key="2">
    <source>
        <dbReference type="ARBA" id="ARBA00022614"/>
    </source>
</evidence>
<dbReference type="Pfam" id="PF18052">
    <property type="entry name" value="Rx_N"/>
    <property type="match status" value="1"/>
</dbReference>
<dbReference type="EMBL" id="LT934122">
    <property type="protein sequence ID" value="VAI63609.1"/>
    <property type="molecule type" value="Genomic_DNA"/>
</dbReference>
<sequence length="1198" mass="136774">MEATALSIGKSVLNGAIWYAKSAIVEEVALQYGVHRNKAFITDELEMMQSFLMVAHDERDEHNKVVRTWVKQVRDVAYDVEDGLQDFVLRVHGKSWWRIPRTFLDRRHVANQMKELRAKVKDVSQRNVRYHLINCASKASDLSITTAAAMFGIDEAGTHATSQHESGSRLDLTQLIVNNKKGLGSDQTGVIGVWGTSGTLGHTSIIWEAYENTNIKLNFPCRAWVRVTHPFNRKEFVESIVEQFRGTSAGVVEFLLEPEAKKTTHELAHEYNGYVSKNRYLIVLTELSTIEEWHRIKTCFPENKLGSRIIVSTEHVEVASLCPGQESIASGLKQLSAEQTIYAFYQQRSQDFTYSWKPTSSSILPCTAENEIQEEQSNDNTDGKMIVQNMPTRINMMPCTFEDFQLIGREKEKSDIIGLIRKQACTQKLQVIALWGMGGIGKTTLIKDVYQRQEVSDMCEKHAFVTVLRPFKLEELLRSLACQFEAKKTGMDFAGDSEKDIALMGVAKLTELLGRRSQGKKCLMILDDLSSVMEWDKLMPSLLAMKNPSLVIVITTRREDIAKHCCQKPEYMQEAECIRSLSGLQDKHACDLFINKVFKNKSTDLAKHYPELVEPAKLILRKCNGLPLAIVTIGGFLADQPTKTAAEWRKLNEHISVELEMNPKLEVIKTVLMKSYDGLPYYLKSCFLYMSIFSEDRNVSRRRLVYRWIAEGYSQDRSGADRYFMELIERSMILPTQQSVYSIQGFDSCQLHDLIRDISIAKSVEENLVFRLEEGCSSNTHGAVRHLAISSNWKGDEREFQSTVELSRIRSLTVYGKYRPFYISNKMRFLRVLDLEDTIGLTDHHLEIIGKLIHLRFLSLRRCLDISYLPDSVGNLRQLETLDIRYTRILVLPKTITKLSKLRYLHAGVSYGVKVPVGIRKVNTLHTLRYVNLLEGNAIMQEIISLTGLRKLGVFGINAKNGPEFCVAISRLSCLESLSVRSEKKDLHDCLHGMSWPPEKLQTLKLRGCLNCLPEWIKGLENLVKLNLELTGLLGDSETMQVIGNLPNLSILRLLDRGIEEPISITFQAGLFRSLVVFYLVCMHVKIESLEFEQTAMPKLEVLSLRLFDSATGISGLGFLPSIREVQLIVEFYSFHIQRTEDITHREAHNEARRREYTVKEDIRKQLTSNKNGPTLKVQHMCRREQEQKQFLLNFVQT</sequence>
<dbReference type="Pfam" id="PF23559">
    <property type="entry name" value="WHD_DRP"/>
    <property type="match status" value="1"/>
</dbReference>
<dbReference type="InterPro" id="IPR058922">
    <property type="entry name" value="WHD_DRP"/>
</dbReference>
<keyword evidence="3" id="KW-0677">Repeat</keyword>
<dbReference type="PANTHER" id="PTHR23155:SF1114">
    <property type="entry name" value="OS02G0475500 PROTEIN"/>
    <property type="match status" value="1"/>
</dbReference>
<dbReference type="InterPro" id="IPR055414">
    <property type="entry name" value="LRR_R13L4/SHOC2-like"/>
</dbReference>
<evidence type="ECO:0000259" key="8">
    <source>
        <dbReference type="Pfam" id="PF18052"/>
    </source>
</evidence>
<evidence type="ECO:0000256" key="5">
    <source>
        <dbReference type="ARBA" id="ARBA00022821"/>
    </source>
</evidence>
<dbReference type="SUPFAM" id="SSF52540">
    <property type="entry name" value="P-loop containing nucleoside triphosphate hydrolases"/>
    <property type="match status" value="2"/>
</dbReference>
<keyword evidence="2" id="KW-0433">Leucine-rich repeat</keyword>
<feature type="domain" description="NB-ARC" evidence="7">
    <location>
        <begin position="184"/>
        <end position="327"/>
    </location>
</feature>
<dbReference type="Gene3D" id="1.10.8.430">
    <property type="entry name" value="Helical domain of apoptotic protease-activating factors"/>
    <property type="match status" value="1"/>
</dbReference>
<dbReference type="InterPro" id="IPR042197">
    <property type="entry name" value="Apaf_helical"/>
</dbReference>
<evidence type="ECO:0000313" key="11">
    <source>
        <dbReference type="EMBL" id="VAI63609.1"/>
    </source>
</evidence>
<dbReference type="InterPro" id="IPR041118">
    <property type="entry name" value="Rx_N"/>
</dbReference>
<protein>
    <recommendedName>
        <fullName evidence="13">Disease resistance protein RPM1</fullName>
    </recommendedName>
</protein>
<evidence type="ECO:0000256" key="6">
    <source>
        <dbReference type="ARBA" id="ARBA00023054"/>
    </source>
</evidence>
<evidence type="ECO:0000259" key="10">
    <source>
        <dbReference type="Pfam" id="PF23598"/>
    </source>
</evidence>
<dbReference type="Gene3D" id="1.20.5.4130">
    <property type="match status" value="1"/>
</dbReference>
<dbReference type="InterPro" id="IPR032675">
    <property type="entry name" value="LRR_dom_sf"/>
</dbReference>
<keyword evidence="12" id="KW-1185">Reference proteome</keyword>
<dbReference type="InterPro" id="IPR027417">
    <property type="entry name" value="P-loop_NTPase"/>
</dbReference>
<keyword evidence="6" id="KW-0175">Coiled coil</keyword>
<feature type="domain" description="Disease resistance N-terminal" evidence="8">
    <location>
        <begin position="18"/>
        <end position="95"/>
    </location>
</feature>
<feature type="domain" description="Disease resistance protein winged helix" evidence="9">
    <location>
        <begin position="692"/>
        <end position="758"/>
    </location>
</feature>
<evidence type="ECO:0000256" key="3">
    <source>
        <dbReference type="ARBA" id="ARBA00022737"/>
    </source>
</evidence>
<comment type="similarity">
    <text evidence="1">Belongs to the disease resistance NB-LRR family.</text>
</comment>
<dbReference type="Gene3D" id="3.80.10.10">
    <property type="entry name" value="Ribonuclease Inhibitor"/>
    <property type="match status" value="1"/>
</dbReference>
<dbReference type="InterPro" id="IPR002182">
    <property type="entry name" value="NB-ARC"/>
</dbReference>
<evidence type="ECO:0008006" key="13">
    <source>
        <dbReference type="Google" id="ProtNLM"/>
    </source>
</evidence>
<evidence type="ECO:0000256" key="4">
    <source>
        <dbReference type="ARBA" id="ARBA00022741"/>
    </source>
</evidence>
<dbReference type="GO" id="GO:0043531">
    <property type="term" value="F:ADP binding"/>
    <property type="evidence" value="ECO:0007669"/>
    <property type="project" value="InterPro"/>
</dbReference>
<dbReference type="CDD" id="cd14798">
    <property type="entry name" value="RX-CC_like"/>
    <property type="match status" value="1"/>
</dbReference>
<dbReference type="InterPro" id="IPR036388">
    <property type="entry name" value="WH-like_DNA-bd_sf"/>
</dbReference>
<dbReference type="Gene3D" id="1.10.10.10">
    <property type="entry name" value="Winged helix-like DNA-binding domain superfamily/Winged helix DNA-binding domain"/>
    <property type="match status" value="1"/>
</dbReference>
<feature type="domain" description="NB-ARC" evidence="7">
    <location>
        <begin position="426"/>
        <end position="602"/>
    </location>
</feature>
<name>A0A9R0YXR2_TRITD</name>
<keyword evidence="5" id="KW-0611">Plant defense</keyword>
<keyword evidence="4" id="KW-0547">Nucleotide-binding</keyword>
<evidence type="ECO:0000259" key="7">
    <source>
        <dbReference type="Pfam" id="PF00931"/>
    </source>
</evidence>
<dbReference type="InterPro" id="IPR038005">
    <property type="entry name" value="RX-like_CC"/>
</dbReference>
<feature type="domain" description="Disease resistance R13L4/SHOC-2-like LRR" evidence="10">
    <location>
        <begin position="809"/>
        <end position="1139"/>
    </location>
</feature>
<evidence type="ECO:0000256" key="1">
    <source>
        <dbReference type="ARBA" id="ARBA00008894"/>
    </source>
</evidence>
<organism evidence="11 12">
    <name type="scientific">Triticum turgidum subsp. durum</name>
    <name type="common">Durum wheat</name>
    <name type="synonym">Triticum durum</name>
    <dbReference type="NCBI Taxonomy" id="4567"/>
    <lineage>
        <taxon>Eukaryota</taxon>
        <taxon>Viridiplantae</taxon>
        <taxon>Streptophyta</taxon>
        <taxon>Embryophyta</taxon>
        <taxon>Tracheophyta</taxon>
        <taxon>Spermatophyta</taxon>
        <taxon>Magnoliopsida</taxon>
        <taxon>Liliopsida</taxon>
        <taxon>Poales</taxon>
        <taxon>Poaceae</taxon>
        <taxon>BOP clade</taxon>
        <taxon>Pooideae</taxon>
        <taxon>Triticodae</taxon>
        <taxon>Triticeae</taxon>
        <taxon>Triticinae</taxon>
        <taxon>Triticum</taxon>
    </lineage>
</organism>
<accession>A0A9R0YXR2</accession>
<proteinExistence type="inferred from homology"/>
<evidence type="ECO:0000259" key="9">
    <source>
        <dbReference type="Pfam" id="PF23559"/>
    </source>
</evidence>
<dbReference type="AlphaFoldDB" id="A0A9R0YXR2"/>
<dbReference type="InterPro" id="IPR044974">
    <property type="entry name" value="Disease_R_plants"/>
</dbReference>
<evidence type="ECO:0000313" key="12">
    <source>
        <dbReference type="Proteomes" id="UP000324705"/>
    </source>
</evidence>
<dbReference type="Proteomes" id="UP000324705">
    <property type="component" value="Chromosome 6B"/>
</dbReference>
<dbReference type="Gene3D" id="3.40.50.300">
    <property type="entry name" value="P-loop containing nucleotide triphosphate hydrolases"/>
    <property type="match status" value="2"/>
</dbReference>
<dbReference type="SUPFAM" id="SSF52058">
    <property type="entry name" value="L domain-like"/>
    <property type="match status" value="1"/>
</dbReference>
<reference evidence="11 12" key="1">
    <citation type="submission" date="2017-09" db="EMBL/GenBank/DDBJ databases">
        <authorList>
            <consortium name="International Durum Wheat Genome Sequencing Consortium (IDWGSC)"/>
            <person name="Milanesi L."/>
        </authorList>
    </citation>
    <scope>NUCLEOTIDE SEQUENCE [LARGE SCALE GENOMIC DNA]</scope>
    <source>
        <strain evidence="12">cv. Svevo</strain>
    </source>
</reference>
<dbReference type="Pfam" id="PF23598">
    <property type="entry name" value="LRR_14"/>
    <property type="match status" value="1"/>
</dbReference>
<dbReference type="OMA" id="HREAHNE"/>
<dbReference type="Gramene" id="TRITD6Bv1G224860.2">
    <property type="protein sequence ID" value="TRITD6Bv1G224860.2"/>
    <property type="gene ID" value="TRITD6Bv1G224860"/>
</dbReference>
<dbReference type="PRINTS" id="PR00364">
    <property type="entry name" value="DISEASERSIST"/>
</dbReference>
<dbReference type="Pfam" id="PF00931">
    <property type="entry name" value="NB-ARC"/>
    <property type="match status" value="2"/>
</dbReference>
<dbReference type="PANTHER" id="PTHR23155">
    <property type="entry name" value="DISEASE RESISTANCE PROTEIN RP"/>
    <property type="match status" value="1"/>
</dbReference>
<gene>
    <name evidence="11" type="ORF">TRITD_6Bv1G224860</name>
</gene>